<dbReference type="EMBL" id="BTSX01000114">
    <property type="protein sequence ID" value="GMT08543.1"/>
    <property type="molecule type" value="Genomic_DNA"/>
</dbReference>
<evidence type="ECO:0000313" key="3">
    <source>
        <dbReference type="EMBL" id="GMT08543.1"/>
    </source>
</evidence>
<evidence type="ECO:0000313" key="4">
    <source>
        <dbReference type="Proteomes" id="UP001432027"/>
    </source>
</evidence>
<evidence type="ECO:0000256" key="2">
    <source>
        <dbReference type="ARBA" id="ARBA00031039"/>
    </source>
</evidence>
<dbReference type="PANTHER" id="PTHR20835:SF0">
    <property type="entry name" value="E3 UBIQUITIN-PROTEIN LIGASE PPP1R11"/>
    <property type="match status" value="1"/>
</dbReference>
<dbReference type="InterPro" id="IPR011107">
    <property type="entry name" value="PPI_Ypi1"/>
</dbReference>
<accession>A0AAV5UQS3</accession>
<organism evidence="3 4">
    <name type="scientific">Pristionchus entomophagus</name>
    <dbReference type="NCBI Taxonomy" id="358040"/>
    <lineage>
        <taxon>Eukaryota</taxon>
        <taxon>Metazoa</taxon>
        <taxon>Ecdysozoa</taxon>
        <taxon>Nematoda</taxon>
        <taxon>Chromadorea</taxon>
        <taxon>Rhabditida</taxon>
        <taxon>Rhabditina</taxon>
        <taxon>Diplogasteromorpha</taxon>
        <taxon>Diplogasteroidea</taxon>
        <taxon>Neodiplogasteridae</taxon>
        <taxon>Pristionchus</taxon>
    </lineage>
</organism>
<feature type="non-terminal residue" evidence="3">
    <location>
        <position position="1"/>
    </location>
</feature>
<dbReference type="AlphaFoldDB" id="A0AAV5UQS3"/>
<comment type="caution">
    <text evidence="3">The sequence shown here is derived from an EMBL/GenBank/DDBJ whole genome shotgun (WGS) entry which is preliminary data.</text>
</comment>
<protein>
    <recommendedName>
        <fullName evidence="1">E3 ubiquitin-protein ligase PPP1R11</fullName>
    </recommendedName>
    <alternativeName>
        <fullName evidence="2">Protein phosphatase 1 regulatory subunit 11</fullName>
    </alternativeName>
</protein>
<gene>
    <name evidence="3" type="ORF">PENTCL1PPCAC_30717</name>
</gene>
<dbReference type="Proteomes" id="UP001432027">
    <property type="component" value="Unassembled WGS sequence"/>
</dbReference>
<reference evidence="3" key="1">
    <citation type="submission" date="2023-10" db="EMBL/GenBank/DDBJ databases">
        <title>Genome assembly of Pristionchus species.</title>
        <authorList>
            <person name="Yoshida K."/>
            <person name="Sommer R.J."/>
        </authorList>
    </citation>
    <scope>NUCLEOTIDE SEQUENCE</scope>
    <source>
        <strain evidence="3">RS0144</strain>
    </source>
</reference>
<dbReference type="PANTHER" id="PTHR20835">
    <property type="entry name" value="E3 UBIQUITIN-PROTEIN LIGASE PPP1R11-RELATED"/>
    <property type="match status" value="1"/>
</dbReference>
<proteinExistence type="predicted"/>
<dbReference type="GO" id="GO:0004865">
    <property type="term" value="F:protein serine/threonine phosphatase inhibitor activity"/>
    <property type="evidence" value="ECO:0007669"/>
    <property type="project" value="InterPro"/>
</dbReference>
<keyword evidence="4" id="KW-1185">Reference proteome</keyword>
<dbReference type="GO" id="GO:0008157">
    <property type="term" value="F:protein phosphatase 1 binding"/>
    <property type="evidence" value="ECO:0007669"/>
    <property type="project" value="TreeGrafter"/>
</dbReference>
<dbReference type="Pfam" id="PF07491">
    <property type="entry name" value="PPI_Ypi1"/>
    <property type="match status" value="1"/>
</dbReference>
<sequence length="91" mass="10635">WIQWWLPLPLKWRLSPTPPETFVLRLKTKEYPHVTWASNVVDNEHLGRLKSNCCCIYVPPRDFDDPSTWVADECETAHCRGHTLAPPKPKN</sequence>
<evidence type="ECO:0000256" key="1">
    <source>
        <dbReference type="ARBA" id="ARBA00021994"/>
    </source>
</evidence>
<name>A0AAV5UQS3_9BILA</name>
<dbReference type="GO" id="GO:0005634">
    <property type="term" value="C:nucleus"/>
    <property type="evidence" value="ECO:0007669"/>
    <property type="project" value="TreeGrafter"/>
</dbReference>